<evidence type="ECO:0000256" key="2">
    <source>
        <dbReference type="ARBA" id="ARBA00022723"/>
    </source>
</evidence>
<evidence type="ECO:0000313" key="5">
    <source>
        <dbReference type="EMBL" id="ORY40322.1"/>
    </source>
</evidence>
<dbReference type="PANTHER" id="PTHR14742:SF0">
    <property type="entry name" value="RIBONUCLEASE P PROTEIN SUBUNIT P21"/>
    <property type="match status" value="1"/>
</dbReference>
<comment type="caution">
    <text evidence="5">The sequence shown here is derived from an EMBL/GenBank/DDBJ whole genome shotgun (WGS) entry which is preliminary data.</text>
</comment>
<organism evidence="5 6">
    <name type="scientific">Neocallimastix californiae</name>
    <dbReference type="NCBI Taxonomy" id="1754190"/>
    <lineage>
        <taxon>Eukaryota</taxon>
        <taxon>Fungi</taxon>
        <taxon>Fungi incertae sedis</taxon>
        <taxon>Chytridiomycota</taxon>
        <taxon>Chytridiomycota incertae sedis</taxon>
        <taxon>Neocallimastigomycetes</taxon>
        <taxon>Neocallimastigales</taxon>
        <taxon>Neocallimastigaceae</taxon>
        <taxon>Neocallimastix</taxon>
    </lineage>
</organism>
<dbReference type="OrthoDB" id="128536at2759"/>
<dbReference type="GO" id="GO:0046872">
    <property type="term" value="F:metal ion binding"/>
    <property type="evidence" value="ECO:0007669"/>
    <property type="project" value="UniProtKB-KW"/>
</dbReference>
<keyword evidence="6" id="KW-1185">Reference proteome</keyword>
<dbReference type="EMBL" id="MCOG01000128">
    <property type="protein sequence ID" value="ORY40322.1"/>
    <property type="molecule type" value="Genomic_DNA"/>
</dbReference>
<name>A0A1Y2BZV7_9FUNG</name>
<protein>
    <recommendedName>
        <fullName evidence="7">Rpr2-domain-containing protein</fullName>
    </recommendedName>
</protein>
<sequence length="173" mass="20081">QTKDKIINKRKRVSLRTKRNKHISDLYKNVNQDDSTDINTMDIDNTPSKIQNIKLNSITNKNYPLLPLARYYNSTLSVVAQKTVSRMDPNVKRSICKCCKTPLIPGLTSDINVDDNEVKYEIVCKSCHTKREFKSDNPDYCLFTEKAALTPDIYEKYLEELSKENKKEKKSKK</sequence>
<reference evidence="5 6" key="1">
    <citation type="submission" date="2016-08" db="EMBL/GenBank/DDBJ databases">
        <title>A Parts List for Fungal Cellulosomes Revealed by Comparative Genomics.</title>
        <authorList>
            <consortium name="DOE Joint Genome Institute"/>
            <person name="Haitjema C.H."/>
            <person name="Gilmore S.P."/>
            <person name="Henske J.K."/>
            <person name="Solomon K.V."/>
            <person name="De Groot R."/>
            <person name="Kuo A."/>
            <person name="Mondo S.J."/>
            <person name="Salamov A.A."/>
            <person name="Labutti K."/>
            <person name="Zhao Z."/>
            <person name="Chiniquy J."/>
            <person name="Barry K."/>
            <person name="Brewer H.M."/>
            <person name="Purvine S.O."/>
            <person name="Wright A.T."/>
            <person name="Boxma B."/>
            <person name="Van Alen T."/>
            <person name="Hackstein J.H."/>
            <person name="Baker S.E."/>
            <person name="Grigoriev I.V."/>
            <person name="O'Malley M.A."/>
        </authorList>
    </citation>
    <scope>NUCLEOTIDE SEQUENCE [LARGE SCALE GENOMIC DNA]</scope>
    <source>
        <strain evidence="5 6">G1</strain>
    </source>
</reference>
<dbReference type="InterPro" id="IPR007175">
    <property type="entry name" value="Rpr2/Snm1/Rpp21"/>
</dbReference>
<evidence type="ECO:0000256" key="3">
    <source>
        <dbReference type="ARBA" id="ARBA00022833"/>
    </source>
</evidence>
<dbReference type="GO" id="GO:0005655">
    <property type="term" value="C:nucleolar ribonuclease P complex"/>
    <property type="evidence" value="ECO:0007669"/>
    <property type="project" value="TreeGrafter"/>
</dbReference>
<dbReference type="Proteomes" id="UP000193920">
    <property type="component" value="Unassembled WGS sequence"/>
</dbReference>
<dbReference type="AlphaFoldDB" id="A0A1Y2BZV7"/>
<evidence type="ECO:0000313" key="6">
    <source>
        <dbReference type="Proteomes" id="UP000193920"/>
    </source>
</evidence>
<evidence type="ECO:0008006" key="7">
    <source>
        <dbReference type="Google" id="ProtNLM"/>
    </source>
</evidence>
<evidence type="ECO:0000256" key="4">
    <source>
        <dbReference type="ARBA" id="ARBA00038402"/>
    </source>
</evidence>
<dbReference type="STRING" id="1754190.A0A1Y2BZV7"/>
<gene>
    <name evidence="5" type="ORF">LY90DRAFT_704152</name>
</gene>
<keyword evidence="2" id="KW-0479">Metal-binding</keyword>
<evidence type="ECO:0000256" key="1">
    <source>
        <dbReference type="ARBA" id="ARBA00022694"/>
    </source>
</evidence>
<dbReference type="PANTHER" id="PTHR14742">
    <property type="entry name" value="RIBONUCLEASE P SUBUNIT P21"/>
    <property type="match status" value="1"/>
</dbReference>
<dbReference type="GO" id="GO:0008033">
    <property type="term" value="P:tRNA processing"/>
    <property type="evidence" value="ECO:0007669"/>
    <property type="project" value="UniProtKB-KW"/>
</dbReference>
<dbReference type="Pfam" id="PF04032">
    <property type="entry name" value="Rpr2"/>
    <property type="match status" value="1"/>
</dbReference>
<keyword evidence="1" id="KW-0819">tRNA processing</keyword>
<accession>A0A1Y2BZV7</accession>
<proteinExistence type="inferred from homology"/>
<dbReference type="Gene3D" id="6.20.50.20">
    <property type="match status" value="1"/>
</dbReference>
<feature type="non-terminal residue" evidence="5">
    <location>
        <position position="1"/>
    </location>
</feature>
<comment type="similarity">
    <text evidence="4">Belongs to the eukaryotic/archaeal RNase P protein component 4 family.</text>
</comment>
<keyword evidence="3" id="KW-0862">Zinc</keyword>